<feature type="chain" id="PRO_5028918086" evidence="1">
    <location>
        <begin position="22"/>
        <end position="158"/>
    </location>
</feature>
<dbReference type="Proteomes" id="UP000515292">
    <property type="component" value="Chromosome"/>
</dbReference>
<sequence length="158" mass="16423">MRYRIGLVAMVGALLAQPALAQKKQDPEDKAADIVAQPVRDLGLDEKKVAEVLTKARDNPYSRAGLSSCKSYVNAVAELDAVLGPDFDRAKSSGKASEEDVAAGVAGGLVNGLIPFRGLIREVTGAASADRRALAAAMAGATRRGFLKGTARAKGCKI</sequence>
<dbReference type="KEGG" id="sand:H3309_02565"/>
<evidence type="ECO:0000256" key="1">
    <source>
        <dbReference type="SAM" id="SignalP"/>
    </source>
</evidence>
<gene>
    <name evidence="2" type="ORF">H3309_02565</name>
</gene>
<evidence type="ECO:0000313" key="2">
    <source>
        <dbReference type="EMBL" id="QMW24493.1"/>
    </source>
</evidence>
<organism evidence="2 3">
    <name type="scientific">Sandaracinobacteroides saxicola</name>
    <dbReference type="NCBI Taxonomy" id="2759707"/>
    <lineage>
        <taxon>Bacteria</taxon>
        <taxon>Pseudomonadati</taxon>
        <taxon>Pseudomonadota</taxon>
        <taxon>Alphaproteobacteria</taxon>
        <taxon>Sphingomonadales</taxon>
        <taxon>Sphingosinicellaceae</taxon>
        <taxon>Sandaracinobacteroides</taxon>
    </lineage>
</organism>
<reference evidence="2 3" key="1">
    <citation type="submission" date="2020-07" db="EMBL/GenBank/DDBJ databases">
        <title>Complete genome sequence for Sandaracinobacter sp. M6.</title>
        <authorList>
            <person name="Tang Y."/>
            <person name="Liu Q."/>
            <person name="Guo Z."/>
            <person name="Lei P."/>
            <person name="Huang B."/>
        </authorList>
    </citation>
    <scope>NUCLEOTIDE SEQUENCE [LARGE SCALE GENOMIC DNA]</scope>
    <source>
        <strain evidence="2 3">M6</strain>
    </source>
</reference>
<dbReference type="AlphaFoldDB" id="A0A7G5IMA1"/>
<name>A0A7G5IMA1_9SPHN</name>
<dbReference type="EMBL" id="CP059851">
    <property type="protein sequence ID" value="QMW24493.1"/>
    <property type="molecule type" value="Genomic_DNA"/>
</dbReference>
<accession>A0A7G5IMA1</accession>
<proteinExistence type="predicted"/>
<feature type="signal peptide" evidence="1">
    <location>
        <begin position="1"/>
        <end position="21"/>
    </location>
</feature>
<evidence type="ECO:0000313" key="3">
    <source>
        <dbReference type="Proteomes" id="UP000515292"/>
    </source>
</evidence>
<keyword evidence="1" id="KW-0732">Signal</keyword>
<keyword evidence="3" id="KW-1185">Reference proteome</keyword>
<protein>
    <submittedName>
        <fullName evidence="2">Uncharacterized protein</fullName>
    </submittedName>
</protein>